<reference evidence="2 3" key="1">
    <citation type="submission" date="2020-06" db="EMBL/GenBank/DDBJ databases">
        <title>Sphingomonas hominis sp. nov., a member of the Sphingomonas, isolated from the hair of a 22-year-old girl.</title>
        <authorList>
            <person name="Zhang D.-F."/>
            <person name="Cui X.-W."/>
        </authorList>
    </citation>
    <scope>NUCLEOTIDE SEQUENCE [LARGE SCALE GENOMIC DNA]</scope>
    <source>
        <strain evidence="2 3">HHU CXW</strain>
    </source>
</reference>
<dbReference type="InterPro" id="IPR012338">
    <property type="entry name" value="Beta-lactam/transpept-like"/>
</dbReference>
<organism evidence="2 3">
    <name type="scientific">Sphingomonas hominis</name>
    <dbReference type="NCBI Taxonomy" id="2741495"/>
    <lineage>
        <taxon>Bacteria</taxon>
        <taxon>Pseudomonadati</taxon>
        <taxon>Pseudomonadota</taxon>
        <taxon>Alphaproteobacteria</taxon>
        <taxon>Sphingomonadales</taxon>
        <taxon>Sphingomonadaceae</taxon>
        <taxon>Sphingomonas</taxon>
    </lineage>
</organism>
<dbReference type="SUPFAM" id="SSF56601">
    <property type="entry name" value="beta-lactamase/transpeptidase-like"/>
    <property type="match status" value="1"/>
</dbReference>
<gene>
    <name evidence="2" type="ORF">HRV97_13130</name>
</gene>
<sequence length="82" mass="9004">MVGTGYAHLIARIEVVERACNARRCRAALIAGGGRVMLDSSYGTIRPESGVPHWVAERWRLASITKQVTATLLLHDHVDAHD</sequence>
<dbReference type="RefSeq" id="WP_174194714.1">
    <property type="nucleotide sequence ID" value="NZ_JABULH010000005.1"/>
</dbReference>
<dbReference type="Proteomes" id="UP000621447">
    <property type="component" value="Unassembled WGS sequence"/>
</dbReference>
<feature type="domain" description="Beta-lactamase-related" evidence="1">
    <location>
        <begin position="18"/>
        <end position="76"/>
    </location>
</feature>
<proteinExistence type="predicted"/>
<protein>
    <submittedName>
        <fullName evidence="2">Serine hydrolase</fullName>
    </submittedName>
</protein>
<dbReference type="EMBL" id="JABULH010000005">
    <property type="protein sequence ID" value="NTS66102.1"/>
    <property type="molecule type" value="Genomic_DNA"/>
</dbReference>
<comment type="caution">
    <text evidence="2">The sequence shown here is derived from an EMBL/GenBank/DDBJ whole genome shotgun (WGS) entry which is preliminary data.</text>
</comment>
<accession>A0ABX2JSS5</accession>
<keyword evidence="3" id="KW-1185">Reference proteome</keyword>
<evidence type="ECO:0000259" key="1">
    <source>
        <dbReference type="Pfam" id="PF00144"/>
    </source>
</evidence>
<dbReference type="InterPro" id="IPR001466">
    <property type="entry name" value="Beta-lactam-related"/>
</dbReference>
<dbReference type="GO" id="GO:0016787">
    <property type="term" value="F:hydrolase activity"/>
    <property type="evidence" value="ECO:0007669"/>
    <property type="project" value="UniProtKB-KW"/>
</dbReference>
<keyword evidence="2" id="KW-0378">Hydrolase</keyword>
<dbReference type="Pfam" id="PF00144">
    <property type="entry name" value="Beta-lactamase"/>
    <property type="match status" value="1"/>
</dbReference>
<dbReference type="Gene3D" id="3.40.710.10">
    <property type="entry name" value="DD-peptidase/beta-lactamase superfamily"/>
    <property type="match status" value="1"/>
</dbReference>
<evidence type="ECO:0000313" key="2">
    <source>
        <dbReference type="EMBL" id="NTS66102.1"/>
    </source>
</evidence>
<name>A0ABX2JSS5_9SPHN</name>
<evidence type="ECO:0000313" key="3">
    <source>
        <dbReference type="Proteomes" id="UP000621447"/>
    </source>
</evidence>